<dbReference type="AlphaFoldDB" id="A0A4R6UVG0"/>
<evidence type="ECO:0000313" key="3">
    <source>
        <dbReference type="Proteomes" id="UP000295375"/>
    </source>
</evidence>
<keyword evidence="1" id="KW-0823">Tryptophan catabolism</keyword>
<comment type="caution">
    <text evidence="2">The sequence shown here is derived from an EMBL/GenBank/DDBJ whole genome shotgun (WGS) entry which is preliminary data.</text>
</comment>
<gene>
    <name evidence="1" type="primary">kynA</name>
    <name evidence="2" type="ORF">EV696_101195</name>
</gene>
<dbReference type="Proteomes" id="UP000295375">
    <property type="component" value="Unassembled WGS sequence"/>
</dbReference>
<comment type="subunit">
    <text evidence="1">Homotetramer.</text>
</comment>
<keyword evidence="3" id="KW-1185">Reference proteome</keyword>
<reference evidence="2 3" key="1">
    <citation type="submission" date="2019-03" db="EMBL/GenBank/DDBJ databases">
        <title>Genomic Encyclopedia of Type Strains, Phase IV (KMG-IV): sequencing the most valuable type-strain genomes for metagenomic binning, comparative biology and taxonomic classification.</title>
        <authorList>
            <person name="Goeker M."/>
        </authorList>
    </citation>
    <scope>NUCLEOTIDE SEQUENCE [LARGE SCALE GENOMIC DNA]</scope>
    <source>
        <strain evidence="2 3">DSM 103792</strain>
    </source>
</reference>
<dbReference type="OrthoDB" id="9776847at2"/>
<dbReference type="InterPro" id="IPR037217">
    <property type="entry name" value="Trp/Indoleamine_2_3_dOase-like"/>
</dbReference>
<dbReference type="GO" id="GO:0019442">
    <property type="term" value="P:L-tryptophan catabolic process to acetyl-CoA"/>
    <property type="evidence" value="ECO:0007669"/>
    <property type="project" value="TreeGrafter"/>
</dbReference>
<dbReference type="RefSeq" id="WP_133587072.1">
    <property type="nucleotide sequence ID" value="NZ_CP037953.1"/>
</dbReference>
<dbReference type="Gene3D" id="1.20.58.480">
    <property type="match status" value="1"/>
</dbReference>
<dbReference type="PANTHER" id="PTHR10138">
    <property type="entry name" value="TRYPTOPHAN 2,3-DIOXYGENASE"/>
    <property type="match status" value="1"/>
</dbReference>
<dbReference type="GO" id="GO:0019441">
    <property type="term" value="P:L-tryptophan catabolic process to kynurenine"/>
    <property type="evidence" value="ECO:0007669"/>
    <property type="project" value="UniProtKB-UniRule"/>
</dbReference>
<dbReference type="EMBL" id="SNYM01000001">
    <property type="protein sequence ID" value="TDQ51222.1"/>
    <property type="molecule type" value="Genomic_DNA"/>
</dbReference>
<comment type="pathway">
    <text evidence="1">Amino-acid degradation; L-tryptophan degradation via kynurenine pathway; L-kynurenine from L-tryptophan: step 1/2.</text>
</comment>
<dbReference type="GO" id="GO:0004833">
    <property type="term" value="F:L-tryptophan 2,3-dioxygenase activity"/>
    <property type="evidence" value="ECO:0007669"/>
    <property type="project" value="UniProtKB-UniRule"/>
</dbReference>
<feature type="binding site" evidence="1">
    <location>
        <position position="111"/>
    </location>
    <ligand>
        <name>substrate</name>
    </ligand>
</feature>
<dbReference type="PANTHER" id="PTHR10138:SF0">
    <property type="entry name" value="TRYPTOPHAN 2,3-DIOXYGENASE"/>
    <property type="match status" value="1"/>
</dbReference>
<comment type="caution">
    <text evidence="1">Lacks conserved residue(s) required for the propagation of feature annotation.</text>
</comment>
<comment type="function">
    <text evidence="1">Heme-dependent dioxygenase that catalyzes the oxidative cleavage of the L-tryptophan (L-Trp) pyrrole ring and converts L-tryptophan to N-formyl-L-kynurenine. Catalyzes the oxidative cleavage of the indole moiety.</text>
</comment>
<proteinExistence type="inferred from homology"/>
<protein>
    <recommendedName>
        <fullName evidence="1">Tryptophan 2,3-dioxygenase</fullName>
        <shortName evidence="1">TDO</shortName>
        <ecNumber evidence="1">1.13.11.11</ecNumber>
    </recommendedName>
    <alternativeName>
        <fullName evidence="1">Tryptamin 2,3-dioxygenase</fullName>
    </alternativeName>
    <alternativeName>
        <fullName evidence="1">Tryptophan oxygenase</fullName>
        <shortName evidence="1">TO</shortName>
        <shortName evidence="1">TRPO</shortName>
    </alternativeName>
    <alternativeName>
        <fullName evidence="1">Tryptophan pyrrolase</fullName>
    </alternativeName>
    <alternativeName>
        <fullName evidence="1">Tryptophanase</fullName>
    </alternativeName>
</protein>
<comment type="cofactor">
    <cofactor evidence="1">
        <name>heme</name>
        <dbReference type="ChEBI" id="CHEBI:30413"/>
    </cofactor>
    <text evidence="1">Binds 1 heme group per subunit.</text>
</comment>
<feature type="binding site" evidence="1">
    <location>
        <begin position="40"/>
        <end position="44"/>
    </location>
    <ligand>
        <name>substrate</name>
    </ligand>
</feature>
<dbReference type="EC" id="1.13.11.11" evidence="1"/>
<dbReference type="Gene3D" id="1.10.287.3810">
    <property type="match status" value="1"/>
</dbReference>
<dbReference type="Pfam" id="PF03301">
    <property type="entry name" value="Trp_dioxygenase"/>
    <property type="match status" value="1"/>
</dbReference>
<keyword evidence="1" id="KW-0408">Iron</keyword>
<name>A0A4R6UVG0_9GAMM</name>
<evidence type="ECO:0000256" key="1">
    <source>
        <dbReference type="HAMAP-Rule" id="MF_01972"/>
    </source>
</evidence>
<dbReference type="GO" id="GO:0046872">
    <property type="term" value="F:metal ion binding"/>
    <property type="evidence" value="ECO:0007669"/>
    <property type="project" value="UniProtKB-KW"/>
</dbReference>
<dbReference type="UniPathway" id="UPA00333">
    <property type="reaction ID" value="UER00453"/>
</dbReference>
<keyword evidence="1" id="KW-0560">Oxidoreductase</keyword>
<feature type="binding site" description="axial binding residue" evidence="1">
    <location>
        <position position="297"/>
    </location>
    <ligand>
        <name>heme</name>
        <dbReference type="ChEBI" id="CHEBI:30413"/>
    </ligand>
    <ligandPart>
        <name>Fe</name>
        <dbReference type="ChEBI" id="CHEBI:18248"/>
    </ligandPart>
</feature>
<dbReference type="GO" id="GO:0020037">
    <property type="term" value="F:heme binding"/>
    <property type="evidence" value="ECO:0007669"/>
    <property type="project" value="UniProtKB-UniRule"/>
</dbReference>
<evidence type="ECO:0000313" key="2">
    <source>
        <dbReference type="EMBL" id="TDQ51222.1"/>
    </source>
</evidence>
<dbReference type="SUPFAM" id="SSF140959">
    <property type="entry name" value="Indolic compounds 2,3-dioxygenase-like"/>
    <property type="match status" value="1"/>
</dbReference>
<comment type="catalytic activity">
    <reaction evidence="1">
        <text>L-tryptophan + O2 = N-formyl-L-kynurenine</text>
        <dbReference type="Rhea" id="RHEA:24536"/>
        <dbReference type="ChEBI" id="CHEBI:15379"/>
        <dbReference type="ChEBI" id="CHEBI:57912"/>
        <dbReference type="ChEBI" id="CHEBI:58629"/>
        <dbReference type="EC" id="1.13.11.11"/>
    </reaction>
</comment>
<keyword evidence="1" id="KW-0349">Heme</keyword>
<feature type="binding site" evidence="1">
    <location>
        <position position="311"/>
    </location>
    <ligand>
        <name>substrate</name>
    </ligand>
</feature>
<keyword evidence="1" id="KW-0479">Metal-binding</keyword>
<keyword evidence="1 2" id="KW-0223">Dioxygenase</keyword>
<dbReference type="HAMAP" id="MF_01972">
    <property type="entry name" value="T23O"/>
    <property type="match status" value="1"/>
</dbReference>
<comment type="similarity">
    <text evidence="1">Belongs to the tryptophan 2,3-dioxygenase family.</text>
</comment>
<sequence length="363" mass="42700">MQKNLKPCYYGEYLHLDKLLGAQQPVSPDYGVEAHDELLFIIVHQAYELWFKQILHELRDVDLVMSQTKINERELGAVIARLERIHQIQTVMIQQLSVLETMTPLDFLDFRDYLIPASGFQSIQFKEIEIRLGLRANQRINFDQQSFYSRLNEHDRNHLINLETLPNLHDHVEAWLARIPFISTTEFDFWQAYRKAIDEMLEQERHIVANHPNLSQQERDFQLREVGNIGETFNCLLDSERYEELRQSGRFRFSQRALLASVFINLYRDEPILHQPFRLLTALVQLDENFTMWRYRHVMMVQRMIGAKIGTGGSSGSDYLKQTTENNRFFRDLSLLSTFLLPRSALPALPQSLKAALDFNANR</sequence>
<organism evidence="2 3">
    <name type="scientific">Permianibacter aggregans</name>
    <dbReference type="NCBI Taxonomy" id="1510150"/>
    <lineage>
        <taxon>Bacteria</taxon>
        <taxon>Pseudomonadati</taxon>
        <taxon>Pseudomonadota</taxon>
        <taxon>Gammaproteobacteria</taxon>
        <taxon>Pseudomonadales</taxon>
        <taxon>Pseudomonadaceae</taxon>
        <taxon>Permianibacter</taxon>
    </lineage>
</organism>
<accession>A0A4R6UVG0</accession>
<dbReference type="InterPro" id="IPR004981">
    <property type="entry name" value="Trp_2_3_dOase"/>
</dbReference>